<dbReference type="InterPro" id="IPR009071">
    <property type="entry name" value="HMG_box_dom"/>
</dbReference>
<dbReference type="SUPFAM" id="SSF47095">
    <property type="entry name" value="HMG-box"/>
    <property type="match status" value="1"/>
</dbReference>
<dbReference type="FunFam" id="1.10.30.10:FF:000026">
    <property type="entry name" value="PMS1 homolog 1, mismatch repair system component"/>
    <property type="match status" value="1"/>
</dbReference>
<evidence type="ECO:0000313" key="4">
    <source>
        <dbReference type="EMBL" id="KAL2081520.1"/>
    </source>
</evidence>
<dbReference type="PANTHER" id="PTHR10073">
    <property type="entry name" value="DNA MISMATCH REPAIR PROTEIN MLH, PMS, MUTL"/>
    <property type="match status" value="1"/>
</dbReference>
<dbReference type="Gene3D" id="1.10.30.10">
    <property type="entry name" value="High mobility group box domain"/>
    <property type="match status" value="1"/>
</dbReference>
<dbReference type="GO" id="GO:0003677">
    <property type="term" value="F:DNA binding"/>
    <property type="evidence" value="ECO:0007669"/>
    <property type="project" value="UniProtKB-UniRule"/>
</dbReference>
<dbReference type="InterPro" id="IPR036910">
    <property type="entry name" value="HMG_box_dom_sf"/>
</dbReference>
<keyword evidence="5" id="KW-1185">Reference proteome</keyword>
<organism evidence="4 5">
    <name type="scientific">Coilia grayii</name>
    <name type="common">Gray's grenadier anchovy</name>
    <dbReference type="NCBI Taxonomy" id="363190"/>
    <lineage>
        <taxon>Eukaryota</taxon>
        <taxon>Metazoa</taxon>
        <taxon>Chordata</taxon>
        <taxon>Craniata</taxon>
        <taxon>Vertebrata</taxon>
        <taxon>Euteleostomi</taxon>
        <taxon>Actinopterygii</taxon>
        <taxon>Neopterygii</taxon>
        <taxon>Teleostei</taxon>
        <taxon>Clupei</taxon>
        <taxon>Clupeiformes</taxon>
        <taxon>Clupeoidei</taxon>
        <taxon>Engraulidae</taxon>
        <taxon>Coilinae</taxon>
        <taxon>Coilia</taxon>
    </lineage>
</organism>
<name>A0ABD1J4R0_9TELE</name>
<dbReference type="GO" id="GO:0005634">
    <property type="term" value="C:nucleus"/>
    <property type="evidence" value="ECO:0007669"/>
    <property type="project" value="UniProtKB-UniRule"/>
</dbReference>
<dbReference type="InterPro" id="IPR013507">
    <property type="entry name" value="DNA_mismatch_S5_2-like"/>
</dbReference>
<dbReference type="AlphaFoldDB" id="A0ABD1J4R0"/>
<feature type="DNA-binding region" description="HMG box" evidence="1">
    <location>
        <begin position="374"/>
        <end position="429"/>
    </location>
</feature>
<evidence type="ECO:0000256" key="2">
    <source>
        <dbReference type="SAM" id="MobiDB-lite"/>
    </source>
</evidence>
<dbReference type="Gene3D" id="3.30.230.10">
    <property type="match status" value="1"/>
</dbReference>
<dbReference type="InterPro" id="IPR020568">
    <property type="entry name" value="Ribosomal_Su5_D2-typ_SF"/>
</dbReference>
<dbReference type="SUPFAM" id="SSF54211">
    <property type="entry name" value="Ribosomal protein S5 domain 2-like"/>
    <property type="match status" value="1"/>
</dbReference>
<feature type="compositionally biased region" description="Low complexity" evidence="2">
    <location>
        <begin position="238"/>
        <end position="251"/>
    </location>
</feature>
<dbReference type="SMART" id="SM01340">
    <property type="entry name" value="DNA_mis_repair"/>
    <property type="match status" value="1"/>
</dbReference>
<dbReference type="Proteomes" id="UP001591681">
    <property type="component" value="Unassembled WGS sequence"/>
</dbReference>
<evidence type="ECO:0000256" key="1">
    <source>
        <dbReference type="PROSITE-ProRule" id="PRU00267"/>
    </source>
</evidence>
<dbReference type="Pfam" id="PF01119">
    <property type="entry name" value="DNA_mis_repair"/>
    <property type="match status" value="1"/>
</dbReference>
<keyword evidence="1" id="KW-0539">Nucleus</keyword>
<keyword evidence="1" id="KW-0238">DNA-binding</keyword>
<sequence>MAYAVVKPELRITFTHNKVVVWQKARVSDHRAALVAVIGAAATANMLPLHHRQEHPEISIEGFFPKPNTDYASSSSSNPDRTFIFVNSRPVHHKDIMKLVKQCCSGDSSCRRYPTLVMNITVPASTVDVNLTPDKTQVMLQNKEAVLAAVESMLVSLYGPLPTAEGCAGHNANVDALPSGALQTGPRPSVNERTKNDAEDVVSRHRAALPQVPLDSSDVDLFGAIEQTLAKTCGDPASNTSLNQTSSSSSSEDWIINKSSFDMSHVDSSLVDDDFLSTRDGREGLEGSADLLAVTPRTDGSISAESWSAGRALRDPVTGGRLEPVKLHVPTEPSENVREVVERCRSSPSKKPSNIIVARMPKLTAFELIGSRAVSQPLSARALFERDSRASILLEDPGASLQDVTTAVKQRWESLGEEDRKKYEDKAKKAVDNCNLRRSRAEQGESQARDGKRLQSSAPAAAAAMAGCSASKTQGLKRKAPLSNQHILDKLFSSQSAKKSAPAKVSKPLPFCLAALRRRLHLLSSQSGAAPRGLRLVNRLASHSAWVVLCGRELELLNPFRVEEALLFKRLLENNILPAAGLQTPIQLTDGLLGGSEYMDVLHSMRKGHPELSGATYFSDPRLVANGFQIRVSPGSSSTERHVEVTGMADCMPFFGITDLKEILTAVKDRDARSVKQCRPLKATRYLEGEAVRMVRQLPINPSRDDVQDTLGRMGEQLGEQSQTCIHGLPFFHFLTKVPETDEEAAMTLSNK</sequence>
<feature type="region of interest" description="Disordered" evidence="2">
    <location>
        <begin position="436"/>
        <end position="457"/>
    </location>
</feature>
<comment type="caution">
    <text evidence="4">The sequence shown here is derived from an EMBL/GenBank/DDBJ whole genome shotgun (WGS) entry which is preliminary data.</text>
</comment>
<dbReference type="EMBL" id="JBHFQA010000020">
    <property type="protein sequence ID" value="KAL2081520.1"/>
    <property type="molecule type" value="Genomic_DNA"/>
</dbReference>
<feature type="compositionally biased region" description="Basic and acidic residues" evidence="2">
    <location>
        <begin position="439"/>
        <end position="453"/>
    </location>
</feature>
<protein>
    <recommendedName>
        <fullName evidence="3">HMG box domain-containing protein</fullName>
    </recommendedName>
</protein>
<reference evidence="4 5" key="1">
    <citation type="submission" date="2024-09" db="EMBL/GenBank/DDBJ databases">
        <title>A chromosome-level genome assembly of Gray's grenadier anchovy, Coilia grayii.</title>
        <authorList>
            <person name="Fu Z."/>
        </authorList>
    </citation>
    <scope>NUCLEOTIDE SEQUENCE [LARGE SCALE GENOMIC DNA]</scope>
    <source>
        <strain evidence="4">G4</strain>
        <tissue evidence="4">Muscle</tissue>
    </source>
</reference>
<evidence type="ECO:0000259" key="3">
    <source>
        <dbReference type="PROSITE" id="PS50118"/>
    </source>
</evidence>
<dbReference type="Pfam" id="PF00505">
    <property type="entry name" value="HMG_box"/>
    <property type="match status" value="1"/>
</dbReference>
<evidence type="ECO:0000313" key="5">
    <source>
        <dbReference type="Proteomes" id="UP001591681"/>
    </source>
</evidence>
<feature type="region of interest" description="Disordered" evidence="2">
    <location>
        <begin position="177"/>
        <end position="196"/>
    </location>
</feature>
<feature type="domain" description="HMG box" evidence="3">
    <location>
        <begin position="374"/>
        <end position="429"/>
    </location>
</feature>
<dbReference type="PROSITE" id="PS50118">
    <property type="entry name" value="HMG_BOX_2"/>
    <property type="match status" value="1"/>
</dbReference>
<gene>
    <name evidence="4" type="ORF">ACEWY4_023373</name>
</gene>
<accession>A0ABD1J4R0</accession>
<proteinExistence type="predicted"/>
<dbReference type="PANTHER" id="PTHR10073:SF54">
    <property type="entry name" value="PMS1 PROTEIN HOMOLOG 1"/>
    <property type="match status" value="1"/>
</dbReference>
<dbReference type="FunFam" id="3.30.230.10:FF:000030">
    <property type="entry name" value="PMS1 homolog 1, mismatch repair system component"/>
    <property type="match status" value="1"/>
</dbReference>
<dbReference type="InterPro" id="IPR014721">
    <property type="entry name" value="Ribsml_uS5_D2-typ_fold_subgr"/>
</dbReference>
<dbReference type="SMART" id="SM00398">
    <property type="entry name" value="HMG"/>
    <property type="match status" value="1"/>
</dbReference>
<feature type="region of interest" description="Disordered" evidence="2">
    <location>
        <begin position="232"/>
        <end position="251"/>
    </location>
</feature>
<dbReference type="InterPro" id="IPR038973">
    <property type="entry name" value="MutL/Mlh/Pms-like"/>
</dbReference>
<dbReference type="CDD" id="cd03485">
    <property type="entry name" value="MutL_Trans_hPMS_1_like"/>
    <property type="match status" value="1"/>
</dbReference>